<organism evidence="1">
    <name type="scientific">Triticum aestivum</name>
    <name type="common">Wheat</name>
    <dbReference type="NCBI Taxonomy" id="4565"/>
    <lineage>
        <taxon>Eukaryota</taxon>
        <taxon>Viridiplantae</taxon>
        <taxon>Streptophyta</taxon>
        <taxon>Embryophyta</taxon>
        <taxon>Tracheophyta</taxon>
        <taxon>Spermatophyta</taxon>
        <taxon>Magnoliopsida</taxon>
        <taxon>Liliopsida</taxon>
        <taxon>Poales</taxon>
        <taxon>Poaceae</taxon>
        <taxon>BOP clade</taxon>
        <taxon>Pooideae</taxon>
        <taxon>Triticodae</taxon>
        <taxon>Triticeae</taxon>
        <taxon>Triticinae</taxon>
        <taxon>Triticum</taxon>
    </lineage>
</organism>
<dbReference type="Proteomes" id="UP000019116">
    <property type="component" value="Chromosome 4D"/>
</dbReference>
<proteinExistence type="predicted"/>
<dbReference type="AlphaFoldDB" id="A0A3B6JGC8"/>
<accession>A0A3B6JGC8</accession>
<sequence length="133" mass="14053">MSSCISSSYHHCARRLPAPTARVHLAAANSCVSPYHRRVGSLRAMRAKAPSSAAPVWDRKAAAVQAEMVEEAAMSCAMHGLVVDDRGNPLQVPTMPVQKMASISSGSSTRNVVVTMCLFLMISSGAQLGRSGI</sequence>
<reference evidence="1" key="1">
    <citation type="submission" date="2018-08" db="EMBL/GenBank/DDBJ databases">
        <authorList>
            <person name="Rossello M."/>
        </authorList>
    </citation>
    <scope>NUCLEOTIDE SEQUENCE [LARGE SCALE GENOMIC DNA]</scope>
    <source>
        <strain evidence="1">cv. Chinese Spring</strain>
    </source>
</reference>
<keyword evidence="2" id="KW-1185">Reference proteome</keyword>
<dbReference type="EnsemblPlants" id="TraesCS4D02G148900.1">
    <property type="protein sequence ID" value="TraesCS4D02G148900.1"/>
    <property type="gene ID" value="TraesCS4D02G148900"/>
</dbReference>
<name>A0A3B6JGC8_WHEAT</name>
<protein>
    <submittedName>
        <fullName evidence="1">Uncharacterized protein</fullName>
    </submittedName>
</protein>
<dbReference type="Gramene" id="TraesROB_scaffold_002875_01G000400.1">
    <property type="protein sequence ID" value="TraesROB_scaffold_002875_01G000400.1"/>
    <property type="gene ID" value="TraesROB_scaffold_002875_01G000400"/>
</dbReference>
<reference evidence="1" key="2">
    <citation type="submission" date="2018-10" db="UniProtKB">
        <authorList>
            <consortium name="EnsemblPlants"/>
        </authorList>
    </citation>
    <scope>IDENTIFICATION</scope>
</reference>
<evidence type="ECO:0000313" key="1">
    <source>
        <dbReference type="EnsemblPlants" id="TraesCS4D02G148900.1"/>
    </source>
</evidence>
<evidence type="ECO:0000313" key="2">
    <source>
        <dbReference type="Proteomes" id="UP000019116"/>
    </source>
</evidence>
<dbReference type="Gramene" id="TraesCS4D02G148900.1">
    <property type="protein sequence ID" value="TraesCS4D02G148900.1"/>
    <property type="gene ID" value="TraesCS4D02G148900"/>
</dbReference>
<gene>
    <name evidence="1" type="primary">LOC123096958</name>
</gene>
<dbReference type="OMA" id="TMCLFLM"/>